<evidence type="ECO:0000313" key="3">
    <source>
        <dbReference type="Proteomes" id="UP000735302"/>
    </source>
</evidence>
<feature type="chain" id="PRO_5043819874" evidence="1">
    <location>
        <begin position="22"/>
        <end position="82"/>
    </location>
</feature>
<keyword evidence="3" id="KW-1185">Reference proteome</keyword>
<dbReference type="Proteomes" id="UP000735302">
    <property type="component" value="Unassembled WGS sequence"/>
</dbReference>
<dbReference type="AlphaFoldDB" id="A0AAV3XXC1"/>
<accession>A0AAV3XXC1</accession>
<proteinExistence type="predicted"/>
<reference evidence="2 3" key="1">
    <citation type="journal article" date="2021" name="Elife">
        <title>Chloroplast acquisition without the gene transfer in kleptoplastic sea slugs, Plakobranchus ocellatus.</title>
        <authorList>
            <person name="Maeda T."/>
            <person name="Takahashi S."/>
            <person name="Yoshida T."/>
            <person name="Shimamura S."/>
            <person name="Takaki Y."/>
            <person name="Nagai Y."/>
            <person name="Toyoda A."/>
            <person name="Suzuki Y."/>
            <person name="Arimoto A."/>
            <person name="Ishii H."/>
            <person name="Satoh N."/>
            <person name="Nishiyama T."/>
            <person name="Hasebe M."/>
            <person name="Maruyama T."/>
            <person name="Minagawa J."/>
            <person name="Obokata J."/>
            <person name="Shigenobu S."/>
        </authorList>
    </citation>
    <scope>NUCLEOTIDE SEQUENCE [LARGE SCALE GENOMIC DNA]</scope>
</reference>
<comment type="caution">
    <text evidence="2">The sequence shown here is derived from an EMBL/GenBank/DDBJ whole genome shotgun (WGS) entry which is preliminary data.</text>
</comment>
<sequence>MTARALKASMLLNMLLARRVAFDVNPQAIKEQQAHLLLASCSRQMLLVWTLKCWSSAQLIGSCKAQRSYSFLCEQARRISAL</sequence>
<gene>
    <name evidence="2" type="ORF">PoB_000100200</name>
</gene>
<feature type="signal peptide" evidence="1">
    <location>
        <begin position="1"/>
        <end position="21"/>
    </location>
</feature>
<protein>
    <submittedName>
        <fullName evidence="2">Uncharacterized protein</fullName>
    </submittedName>
</protein>
<evidence type="ECO:0000313" key="2">
    <source>
        <dbReference type="EMBL" id="GFN74496.1"/>
    </source>
</evidence>
<evidence type="ECO:0000256" key="1">
    <source>
        <dbReference type="SAM" id="SignalP"/>
    </source>
</evidence>
<name>A0AAV3XXC1_9GAST</name>
<organism evidence="2 3">
    <name type="scientific">Plakobranchus ocellatus</name>
    <dbReference type="NCBI Taxonomy" id="259542"/>
    <lineage>
        <taxon>Eukaryota</taxon>
        <taxon>Metazoa</taxon>
        <taxon>Spiralia</taxon>
        <taxon>Lophotrochozoa</taxon>
        <taxon>Mollusca</taxon>
        <taxon>Gastropoda</taxon>
        <taxon>Heterobranchia</taxon>
        <taxon>Euthyneura</taxon>
        <taxon>Panpulmonata</taxon>
        <taxon>Sacoglossa</taxon>
        <taxon>Placobranchoidea</taxon>
        <taxon>Plakobranchidae</taxon>
        <taxon>Plakobranchus</taxon>
    </lineage>
</organism>
<keyword evidence="1" id="KW-0732">Signal</keyword>
<dbReference type="EMBL" id="BLXT01000140">
    <property type="protein sequence ID" value="GFN74496.1"/>
    <property type="molecule type" value="Genomic_DNA"/>
</dbReference>